<evidence type="ECO:0000256" key="2">
    <source>
        <dbReference type="PROSITE-ProRule" id="PRU00176"/>
    </source>
</evidence>
<dbReference type="InterPro" id="IPR051229">
    <property type="entry name" value="ALYREF_mRNA_export"/>
</dbReference>
<gene>
    <name evidence="5" type="ORF">PENSTE_c015G00435</name>
</gene>
<dbReference type="CDD" id="cd12418">
    <property type="entry name" value="RRM_Aly_REF_like"/>
    <property type="match status" value="1"/>
</dbReference>
<feature type="region of interest" description="Disordered" evidence="3">
    <location>
        <begin position="199"/>
        <end position="368"/>
    </location>
</feature>
<dbReference type="InterPro" id="IPR012677">
    <property type="entry name" value="Nucleotide-bd_a/b_plait_sf"/>
</dbReference>
<feature type="compositionally biased region" description="Basic and acidic residues" evidence="3">
    <location>
        <begin position="206"/>
        <end position="232"/>
    </location>
</feature>
<dbReference type="SMART" id="SM01218">
    <property type="entry name" value="FoP_duplication"/>
    <property type="match status" value="1"/>
</dbReference>
<dbReference type="GO" id="GO:0005634">
    <property type="term" value="C:nucleus"/>
    <property type="evidence" value="ECO:0007669"/>
    <property type="project" value="TreeGrafter"/>
</dbReference>
<dbReference type="Pfam" id="PF13865">
    <property type="entry name" value="FoP_duplication"/>
    <property type="match status" value="1"/>
</dbReference>
<evidence type="ECO:0000259" key="4">
    <source>
        <dbReference type="PROSITE" id="PS50102"/>
    </source>
</evidence>
<dbReference type="PANTHER" id="PTHR19965:SF82">
    <property type="entry name" value="THO COMPLEX SUBUNIT 4"/>
    <property type="match status" value="1"/>
</dbReference>
<dbReference type="InterPro" id="IPR025715">
    <property type="entry name" value="FoP_C"/>
</dbReference>
<evidence type="ECO:0000313" key="5">
    <source>
        <dbReference type="EMBL" id="OQE19414.1"/>
    </source>
</evidence>
<sequence>MDRSLDEIIAEDPVSFELDSGFDYRMQQLTPSFLLSAQDIPSLGSALLFLNRIILRRDTIVASPLEARRLANDEETAAKTEKSTPYTQDRVDLNLDWVHDKFHDDSRDSRPRGPRRRHSPERGSALTKVRVENLHYDITESDLEDLFGRIGPVSALNLAYDRAGRSEGVAYITYAHLKDAHTSIQEFDGANAKGQPIRLSLIPGRRGGDRGDRGDRGSSLFDRIERPGRDARSLSPGSDHGDGSRRRRGGPGRGRRSDVTKPAPEHIDRYVPGERSPNRRAGGRRGGRDNRQRNTENGGRRTGNARPRKTQEELDQEMEDYWGGNDAPAETTAAQPEQAVAQPAPAETAAAPAAAAPVTADDDIDMIE</sequence>
<dbReference type="SMART" id="SM00360">
    <property type="entry name" value="RRM"/>
    <property type="match status" value="1"/>
</dbReference>
<organism evidence="5 6">
    <name type="scientific">Penicillium steckii</name>
    <dbReference type="NCBI Taxonomy" id="303698"/>
    <lineage>
        <taxon>Eukaryota</taxon>
        <taxon>Fungi</taxon>
        <taxon>Dikarya</taxon>
        <taxon>Ascomycota</taxon>
        <taxon>Pezizomycotina</taxon>
        <taxon>Eurotiomycetes</taxon>
        <taxon>Eurotiomycetidae</taxon>
        <taxon>Eurotiales</taxon>
        <taxon>Aspergillaceae</taxon>
        <taxon>Penicillium</taxon>
    </lineage>
</organism>
<comment type="caution">
    <text evidence="5">The sequence shown here is derived from an EMBL/GenBank/DDBJ whole genome shotgun (WGS) entry which is preliminary data.</text>
</comment>
<feature type="compositionally biased region" description="Basic and acidic residues" evidence="3">
    <location>
        <begin position="255"/>
        <end position="272"/>
    </location>
</feature>
<keyword evidence="1 2" id="KW-0694">RNA-binding</keyword>
<evidence type="ECO:0000313" key="6">
    <source>
        <dbReference type="Proteomes" id="UP000191285"/>
    </source>
</evidence>
<name>A0A1V6T072_9EURO</name>
<dbReference type="PROSITE" id="PS50102">
    <property type="entry name" value="RRM"/>
    <property type="match status" value="1"/>
</dbReference>
<dbReference type="InterPro" id="IPR035979">
    <property type="entry name" value="RBD_domain_sf"/>
</dbReference>
<dbReference type="InterPro" id="IPR000504">
    <property type="entry name" value="RRM_dom"/>
</dbReference>
<feature type="compositionally biased region" description="Low complexity" evidence="3">
    <location>
        <begin position="327"/>
        <end position="359"/>
    </location>
</feature>
<keyword evidence="6" id="KW-1185">Reference proteome</keyword>
<proteinExistence type="predicted"/>
<protein>
    <recommendedName>
        <fullName evidence="4">RRM domain-containing protein</fullName>
    </recommendedName>
</protein>
<evidence type="ECO:0000256" key="3">
    <source>
        <dbReference type="SAM" id="MobiDB-lite"/>
    </source>
</evidence>
<dbReference type="SUPFAM" id="SSF54928">
    <property type="entry name" value="RNA-binding domain, RBD"/>
    <property type="match status" value="1"/>
</dbReference>
<feature type="region of interest" description="Disordered" evidence="3">
    <location>
        <begin position="104"/>
        <end position="125"/>
    </location>
</feature>
<dbReference type="GO" id="GO:0003729">
    <property type="term" value="F:mRNA binding"/>
    <property type="evidence" value="ECO:0007669"/>
    <property type="project" value="TreeGrafter"/>
</dbReference>
<feature type="compositionally biased region" description="Basic residues" evidence="3">
    <location>
        <begin position="245"/>
        <end position="254"/>
    </location>
</feature>
<dbReference type="Pfam" id="PF00076">
    <property type="entry name" value="RRM_1"/>
    <property type="match status" value="1"/>
</dbReference>
<dbReference type="PANTHER" id="PTHR19965">
    <property type="entry name" value="RNA AND EXPORT FACTOR BINDING PROTEIN"/>
    <property type="match status" value="1"/>
</dbReference>
<dbReference type="AlphaFoldDB" id="A0A1V6T072"/>
<reference evidence="6" key="1">
    <citation type="journal article" date="2017" name="Nat. Microbiol.">
        <title>Global analysis of biosynthetic gene clusters reveals vast potential of secondary metabolite production in Penicillium species.</title>
        <authorList>
            <person name="Nielsen J.C."/>
            <person name="Grijseels S."/>
            <person name="Prigent S."/>
            <person name="Ji B."/>
            <person name="Dainat J."/>
            <person name="Nielsen K.F."/>
            <person name="Frisvad J.C."/>
            <person name="Workman M."/>
            <person name="Nielsen J."/>
        </authorList>
    </citation>
    <scope>NUCLEOTIDE SEQUENCE [LARGE SCALE GENOMIC DNA]</scope>
    <source>
        <strain evidence="6">IBT 24891</strain>
    </source>
</reference>
<dbReference type="Gene3D" id="3.30.70.330">
    <property type="match status" value="1"/>
</dbReference>
<dbReference type="Proteomes" id="UP000191285">
    <property type="component" value="Unassembled WGS sequence"/>
</dbReference>
<feature type="domain" description="RRM" evidence="4">
    <location>
        <begin position="127"/>
        <end position="204"/>
    </location>
</feature>
<accession>A0A1V6T072</accession>
<dbReference type="STRING" id="303698.A0A1V6T072"/>
<dbReference type="EMBL" id="MLKD01000015">
    <property type="protein sequence ID" value="OQE19414.1"/>
    <property type="molecule type" value="Genomic_DNA"/>
</dbReference>
<evidence type="ECO:0000256" key="1">
    <source>
        <dbReference type="ARBA" id="ARBA00022884"/>
    </source>
</evidence>
<dbReference type="OrthoDB" id="5382468at2759"/>